<reference evidence="1 2" key="1">
    <citation type="journal article" date="2021" name="Hortic Res">
        <title>Chromosome-scale assembly of the Dendrobium chrysotoxum genome enhances the understanding of orchid evolution.</title>
        <authorList>
            <person name="Zhang Y."/>
            <person name="Zhang G.Q."/>
            <person name="Zhang D."/>
            <person name="Liu X.D."/>
            <person name="Xu X.Y."/>
            <person name="Sun W.H."/>
            <person name="Yu X."/>
            <person name="Zhu X."/>
            <person name="Wang Z.W."/>
            <person name="Zhao X."/>
            <person name="Zhong W.Y."/>
            <person name="Chen H."/>
            <person name="Yin W.L."/>
            <person name="Huang T."/>
            <person name="Niu S.C."/>
            <person name="Liu Z.J."/>
        </authorList>
    </citation>
    <scope>NUCLEOTIDE SEQUENCE [LARGE SCALE GENOMIC DNA]</scope>
    <source>
        <strain evidence="1">Lindl</strain>
    </source>
</reference>
<comment type="caution">
    <text evidence="1">The sequence shown here is derived from an EMBL/GenBank/DDBJ whole genome shotgun (WGS) entry which is preliminary data.</text>
</comment>
<dbReference type="AlphaFoldDB" id="A0AAV7GNA3"/>
<evidence type="ECO:0000313" key="2">
    <source>
        <dbReference type="Proteomes" id="UP000775213"/>
    </source>
</evidence>
<dbReference type="EMBL" id="JAGFBR010000012">
    <property type="protein sequence ID" value="KAH0457767.1"/>
    <property type="molecule type" value="Genomic_DNA"/>
</dbReference>
<keyword evidence="2" id="KW-1185">Reference proteome</keyword>
<organism evidence="1 2">
    <name type="scientific">Dendrobium chrysotoxum</name>
    <name type="common">Orchid</name>
    <dbReference type="NCBI Taxonomy" id="161865"/>
    <lineage>
        <taxon>Eukaryota</taxon>
        <taxon>Viridiplantae</taxon>
        <taxon>Streptophyta</taxon>
        <taxon>Embryophyta</taxon>
        <taxon>Tracheophyta</taxon>
        <taxon>Spermatophyta</taxon>
        <taxon>Magnoliopsida</taxon>
        <taxon>Liliopsida</taxon>
        <taxon>Asparagales</taxon>
        <taxon>Orchidaceae</taxon>
        <taxon>Epidendroideae</taxon>
        <taxon>Malaxideae</taxon>
        <taxon>Dendrobiinae</taxon>
        <taxon>Dendrobium</taxon>
    </lineage>
</organism>
<gene>
    <name evidence="1" type="ORF">IEQ34_013082</name>
</gene>
<protein>
    <submittedName>
        <fullName evidence="1">Uncharacterized protein</fullName>
    </submittedName>
</protein>
<proteinExistence type="predicted"/>
<name>A0AAV7GNA3_DENCH</name>
<evidence type="ECO:0000313" key="1">
    <source>
        <dbReference type="EMBL" id="KAH0457767.1"/>
    </source>
</evidence>
<sequence>MLRSLFFDINFEINHTIENYIDRIFFSLMTAIDEHQLPEDENVLLAPHLLSCSSCYVDYSQLHNEDGIDNPMKALMKIPEHNFEILKTEKFPSKLQTKTGYLQVTSKHIEGKGIILRLGCVMNILL</sequence>
<accession>A0AAV7GNA3</accession>
<dbReference type="Proteomes" id="UP000775213">
    <property type="component" value="Unassembled WGS sequence"/>
</dbReference>